<evidence type="ECO:0000313" key="1">
    <source>
        <dbReference type="EMBL" id="CCA84191.1"/>
    </source>
</evidence>
<protein>
    <submittedName>
        <fullName evidence="1">Uncharacterized protein</fullName>
    </submittedName>
</protein>
<sequence length="24" mass="2810">MLTLDMRMPVNKGATVRPSFRIYI</sequence>
<name>G2ZZ97_9RALS</name>
<organism evidence="1">
    <name type="scientific">Ralstonia syzygii R24</name>
    <dbReference type="NCBI Taxonomy" id="907261"/>
    <lineage>
        <taxon>Bacteria</taxon>
        <taxon>Pseudomonadati</taxon>
        <taxon>Pseudomonadota</taxon>
        <taxon>Betaproteobacteria</taxon>
        <taxon>Burkholderiales</taxon>
        <taxon>Burkholderiaceae</taxon>
        <taxon>Ralstonia</taxon>
        <taxon>Ralstonia solanacearum species complex</taxon>
    </lineage>
</organism>
<reference evidence="1" key="1">
    <citation type="journal article" date="2011" name="PLoS ONE">
        <title>Ralstonia syzygii, the Blood Disease Bacterium and some Asian R. solanacearum strains form a single genomic species despite divergent lifestyles.</title>
        <authorList>
            <person name="Remenant B."/>
            <person name="de Cambiaire J.C."/>
            <person name="Cellier G."/>
            <person name="Jacobs J.M."/>
            <person name="Mangenot S."/>
            <person name="Barbe V."/>
            <person name="Lajus A."/>
            <person name="Vallenet D."/>
            <person name="Medigue C."/>
            <person name="Fegan M."/>
            <person name="Allen C."/>
            <person name="Prior P."/>
        </authorList>
    </citation>
    <scope>NUCLEOTIDE SEQUENCE</scope>
    <source>
        <strain evidence="1">R24</strain>
    </source>
</reference>
<dbReference type="EMBL" id="FR854086">
    <property type="protein sequence ID" value="CCA84191.1"/>
    <property type="molecule type" value="Genomic_DNA"/>
</dbReference>
<proteinExistence type="predicted"/>
<reference evidence="1" key="2">
    <citation type="submission" date="2011-04" db="EMBL/GenBank/DDBJ databases">
        <authorList>
            <person name="Genoscope - CEA"/>
        </authorList>
    </citation>
    <scope>NUCLEOTIDE SEQUENCE</scope>
    <source>
        <strain evidence="1">R24</strain>
    </source>
</reference>
<gene>
    <name evidence="1" type="ORF">RALSY_10152</name>
</gene>
<accession>G2ZZ97</accession>
<dbReference type="AlphaFoldDB" id="G2ZZ97"/>